<dbReference type="EMBL" id="KV921403">
    <property type="protein sequence ID" value="ORE15951.1"/>
    <property type="molecule type" value="Genomic_DNA"/>
</dbReference>
<gene>
    <name evidence="1" type="ORF">BCV71DRAFT_162710</name>
</gene>
<name>A0A1X0RVM7_RHIZD</name>
<dbReference type="AlphaFoldDB" id="A0A1X0RVM7"/>
<organism evidence="1 2">
    <name type="scientific">Rhizopus microsporus</name>
    <dbReference type="NCBI Taxonomy" id="58291"/>
    <lineage>
        <taxon>Eukaryota</taxon>
        <taxon>Fungi</taxon>
        <taxon>Fungi incertae sedis</taxon>
        <taxon>Mucoromycota</taxon>
        <taxon>Mucoromycotina</taxon>
        <taxon>Mucoromycetes</taxon>
        <taxon>Mucorales</taxon>
        <taxon>Mucorineae</taxon>
        <taxon>Rhizopodaceae</taxon>
        <taxon>Rhizopus</taxon>
    </lineage>
</organism>
<reference evidence="1 2" key="1">
    <citation type="journal article" date="2016" name="Proc. Natl. Acad. Sci. U.S.A.">
        <title>Lipid metabolic changes in an early divergent fungus govern the establishment of a mutualistic symbiosis with endobacteria.</title>
        <authorList>
            <person name="Lastovetsky O.A."/>
            <person name="Gaspar M.L."/>
            <person name="Mondo S.J."/>
            <person name="LaButti K.M."/>
            <person name="Sandor L."/>
            <person name="Grigoriev I.V."/>
            <person name="Henry S.A."/>
            <person name="Pawlowska T.E."/>
        </authorList>
    </citation>
    <scope>NUCLEOTIDE SEQUENCE [LARGE SCALE GENOMIC DNA]</scope>
    <source>
        <strain evidence="1 2">ATCC 11559</strain>
    </source>
</reference>
<feature type="non-terminal residue" evidence="1">
    <location>
        <position position="1"/>
    </location>
</feature>
<dbReference type="Proteomes" id="UP000242381">
    <property type="component" value="Unassembled WGS sequence"/>
</dbReference>
<feature type="non-terminal residue" evidence="1">
    <location>
        <position position="73"/>
    </location>
</feature>
<protein>
    <submittedName>
        <fullName evidence="1">Uncharacterized protein</fullName>
    </submittedName>
</protein>
<sequence length="73" mass="8531">SSIFERYSLPDKLLTADEIWSVLISFVTVDVQTIIDTEVLCFFGADISTIWKYHWRCVFDDTPWYTTAVLNSF</sequence>
<accession>A0A1X0RVM7</accession>
<dbReference type="VEuPathDB" id="FungiDB:BCV72DRAFT_334748"/>
<proteinExistence type="predicted"/>
<evidence type="ECO:0000313" key="2">
    <source>
        <dbReference type="Proteomes" id="UP000242381"/>
    </source>
</evidence>
<evidence type="ECO:0000313" key="1">
    <source>
        <dbReference type="EMBL" id="ORE15951.1"/>
    </source>
</evidence>